<gene>
    <name evidence="2" type="ORF">Din_042812</name>
</gene>
<sequence>MNGTMSSKDLPIEIVIDILLRLPVNALIRFRSVCKSWRSIISSPNFITTHFNNNNSVCSGSSLLYTVVSSQIQIFDNNTFDKISEVELPSDCQNDYRRIVGSCNGLLCIEILSYQCSHPFKYALYLWNPSIRKLKTLPNSCFSYQCLDEKTSVELGLGFDCHTNDFKVIRILHLYEPVVEVYTLSKNSWRKIEVIAPWIFTAESPVFLNECLHWRAIYPGEVWREFILTFNIHEEVFGELMLPDYEDGDATVKVYKESLALFVWGNLDDDEGPDCCYIWMMREYGVAESWVKLFTIVPEGRFWSFGFDNEIILKTKDKNLVAYNFENLNFKKIGIRIPEDGDLFTFTESLVLLEGENEVLEQQKSSD</sequence>
<dbReference type="Gene3D" id="1.20.1280.50">
    <property type="match status" value="1"/>
</dbReference>
<dbReference type="SMART" id="SM00256">
    <property type="entry name" value="FBOX"/>
    <property type="match status" value="1"/>
</dbReference>
<evidence type="ECO:0000259" key="1">
    <source>
        <dbReference type="PROSITE" id="PS50181"/>
    </source>
</evidence>
<dbReference type="InterPro" id="IPR050796">
    <property type="entry name" value="SCF_F-box_component"/>
</dbReference>
<protein>
    <recommendedName>
        <fullName evidence="1">F-box domain-containing protein</fullName>
    </recommendedName>
</protein>
<proteinExistence type="predicted"/>
<organism evidence="2">
    <name type="scientific">Davidia involucrata</name>
    <name type="common">Dove tree</name>
    <dbReference type="NCBI Taxonomy" id="16924"/>
    <lineage>
        <taxon>Eukaryota</taxon>
        <taxon>Viridiplantae</taxon>
        <taxon>Streptophyta</taxon>
        <taxon>Embryophyta</taxon>
        <taxon>Tracheophyta</taxon>
        <taxon>Spermatophyta</taxon>
        <taxon>Magnoliopsida</taxon>
        <taxon>eudicotyledons</taxon>
        <taxon>Gunneridae</taxon>
        <taxon>Pentapetalae</taxon>
        <taxon>asterids</taxon>
        <taxon>Cornales</taxon>
        <taxon>Nyssaceae</taxon>
        <taxon>Davidia</taxon>
    </lineage>
</organism>
<dbReference type="SUPFAM" id="SSF81383">
    <property type="entry name" value="F-box domain"/>
    <property type="match status" value="1"/>
</dbReference>
<dbReference type="PROSITE" id="PS50181">
    <property type="entry name" value="FBOX"/>
    <property type="match status" value="1"/>
</dbReference>
<dbReference type="InterPro" id="IPR006527">
    <property type="entry name" value="F-box-assoc_dom_typ1"/>
</dbReference>
<dbReference type="Pfam" id="PF00646">
    <property type="entry name" value="F-box"/>
    <property type="match status" value="1"/>
</dbReference>
<name>A0A5B7BZG2_DAVIN</name>
<dbReference type="EMBL" id="GHES01042812">
    <property type="protein sequence ID" value="MPA73371.1"/>
    <property type="molecule type" value="Transcribed_RNA"/>
</dbReference>
<dbReference type="InterPro" id="IPR017451">
    <property type="entry name" value="F-box-assoc_interact_dom"/>
</dbReference>
<dbReference type="Pfam" id="PF07734">
    <property type="entry name" value="FBA_1"/>
    <property type="match status" value="1"/>
</dbReference>
<dbReference type="PANTHER" id="PTHR31672">
    <property type="entry name" value="BNACNNG10540D PROTEIN"/>
    <property type="match status" value="1"/>
</dbReference>
<dbReference type="AlphaFoldDB" id="A0A5B7BZG2"/>
<feature type="domain" description="F-box" evidence="1">
    <location>
        <begin position="4"/>
        <end position="54"/>
    </location>
</feature>
<evidence type="ECO:0000313" key="2">
    <source>
        <dbReference type="EMBL" id="MPA73371.1"/>
    </source>
</evidence>
<dbReference type="InterPro" id="IPR036047">
    <property type="entry name" value="F-box-like_dom_sf"/>
</dbReference>
<dbReference type="NCBIfam" id="TIGR01640">
    <property type="entry name" value="F_box_assoc_1"/>
    <property type="match status" value="1"/>
</dbReference>
<accession>A0A5B7BZG2</accession>
<dbReference type="PANTHER" id="PTHR31672:SF13">
    <property type="entry name" value="F-BOX PROTEIN CPR30-LIKE"/>
    <property type="match status" value="1"/>
</dbReference>
<reference evidence="2" key="1">
    <citation type="submission" date="2019-08" db="EMBL/GenBank/DDBJ databases">
        <title>Reference gene set and small RNA set construction with multiple tissues from Davidia involucrata Baill.</title>
        <authorList>
            <person name="Yang H."/>
            <person name="Zhou C."/>
            <person name="Li G."/>
            <person name="Wang J."/>
            <person name="Gao P."/>
            <person name="Wang M."/>
            <person name="Wang R."/>
            <person name="Zhao Y."/>
        </authorList>
    </citation>
    <scope>NUCLEOTIDE SEQUENCE</scope>
    <source>
        <tissue evidence="2">Mixed with DoveR01_LX</tissue>
    </source>
</reference>
<dbReference type="CDD" id="cd22157">
    <property type="entry name" value="F-box_AtFBW1-like"/>
    <property type="match status" value="1"/>
</dbReference>
<dbReference type="InterPro" id="IPR001810">
    <property type="entry name" value="F-box_dom"/>
</dbReference>